<dbReference type="HAMAP" id="MF_02227">
    <property type="entry name" value="RPE"/>
    <property type="match status" value="1"/>
</dbReference>
<evidence type="ECO:0000256" key="12">
    <source>
        <dbReference type="ARBA" id="ARBA00023285"/>
    </source>
</evidence>
<dbReference type="Proteomes" id="UP000030755">
    <property type="component" value="Unassembled WGS sequence"/>
</dbReference>
<dbReference type="EMBL" id="KE560987">
    <property type="protein sequence ID" value="EPZ34141.1"/>
    <property type="molecule type" value="Genomic_DNA"/>
</dbReference>
<evidence type="ECO:0000256" key="3">
    <source>
        <dbReference type="ARBA" id="ARBA00001941"/>
    </source>
</evidence>
<evidence type="ECO:0000256" key="10">
    <source>
        <dbReference type="ARBA" id="ARBA00022723"/>
    </source>
</evidence>
<comment type="pathway">
    <text evidence="6">Carbohydrate degradation; pentose phosphate pathway; D-xylulose 5-phosphate from D-ribulose 5-phosphate (non-oxidative stage): step 1/1.</text>
</comment>
<comment type="cofactor">
    <cofactor evidence="4">
        <name>Zn(2+)</name>
        <dbReference type="ChEBI" id="CHEBI:29105"/>
    </cofactor>
</comment>
<evidence type="ECO:0000256" key="2">
    <source>
        <dbReference type="ARBA" id="ARBA00001936"/>
    </source>
</evidence>
<feature type="active site" description="Proton donor" evidence="14">
    <location>
        <position position="174"/>
    </location>
</feature>
<name>A0A075AV26_ROZAC</name>
<evidence type="ECO:0000256" key="14">
    <source>
        <dbReference type="PIRSR" id="PIRSR001461-1"/>
    </source>
</evidence>
<dbReference type="Gene3D" id="3.20.20.70">
    <property type="entry name" value="Aldolase class I"/>
    <property type="match status" value="1"/>
</dbReference>
<dbReference type="EC" id="5.1.3.1" evidence="8 13"/>
<comment type="cofactor">
    <cofactor evidence="3">
        <name>Co(2+)</name>
        <dbReference type="ChEBI" id="CHEBI:48828"/>
    </cofactor>
</comment>
<feature type="binding site" evidence="16">
    <location>
        <position position="9"/>
    </location>
    <ligand>
        <name>substrate</name>
    </ligand>
</feature>
<keyword evidence="13" id="KW-0119">Carbohydrate metabolism</keyword>
<feature type="binding site" evidence="16">
    <location>
        <position position="176"/>
    </location>
    <ligand>
        <name>substrate</name>
    </ligand>
</feature>
<comment type="cofactor">
    <cofactor evidence="2">
        <name>Mn(2+)</name>
        <dbReference type="ChEBI" id="CHEBI:29035"/>
    </cofactor>
</comment>
<gene>
    <name evidence="17" type="ORF">O9G_003740</name>
</gene>
<evidence type="ECO:0000256" key="8">
    <source>
        <dbReference type="ARBA" id="ARBA00013188"/>
    </source>
</evidence>
<evidence type="ECO:0000256" key="7">
    <source>
        <dbReference type="ARBA" id="ARBA00009541"/>
    </source>
</evidence>
<dbReference type="GO" id="GO:0004750">
    <property type="term" value="F:D-ribulose-phosphate 3-epimerase activity"/>
    <property type="evidence" value="ECO:0007669"/>
    <property type="project" value="UniProtKB-EC"/>
</dbReference>
<dbReference type="InterPro" id="IPR013785">
    <property type="entry name" value="Aldolase_TIM"/>
</dbReference>
<comment type="catalytic activity">
    <reaction evidence="1 13">
        <text>D-ribulose 5-phosphate = D-xylulose 5-phosphate</text>
        <dbReference type="Rhea" id="RHEA:13677"/>
        <dbReference type="ChEBI" id="CHEBI:57737"/>
        <dbReference type="ChEBI" id="CHEBI:58121"/>
        <dbReference type="EC" id="5.1.3.1"/>
    </reaction>
</comment>
<keyword evidence="10 15" id="KW-0479">Metal-binding</keyword>
<protein>
    <recommendedName>
        <fullName evidence="9 13">Ribulose-phosphate 3-epimerase</fullName>
        <ecNumber evidence="8 13">5.1.3.1</ecNumber>
    </recommendedName>
</protein>
<evidence type="ECO:0000256" key="11">
    <source>
        <dbReference type="ARBA" id="ARBA00023235"/>
    </source>
</evidence>
<evidence type="ECO:0000256" key="1">
    <source>
        <dbReference type="ARBA" id="ARBA00001782"/>
    </source>
</evidence>
<dbReference type="UniPathway" id="UPA00115">
    <property type="reaction ID" value="UER00411"/>
</dbReference>
<evidence type="ECO:0000256" key="5">
    <source>
        <dbReference type="ARBA" id="ARBA00001954"/>
    </source>
</evidence>
<dbReference type="PANTHER" id="PTHR11749">
    <property type="entry name" value="RIBULOSE-5-PHOSPHATE-3-EPIMERASE"/>
    <property type="match status" value="1"/>
</dbReference>
<comment type="similarity">
    <text evidence="7 13">Belongs to the ribulose-phosphate 3-epimerase family.</text>
</comment>
<feature type="binding site" evidence="15">
    <location>
        <position position="36"/>
    </location>
    <ligand>
        <name>a divalent metal cation</name>
        <dbReference type="ChEBI" id="CHEBI:60240"/>
    </ligand>
</feature>
<dbReference type="OrthoDB" id="1927044at2759"/>
<dbReference type="STRING" id="988480.A0A075AV26"/>
<keyword evidence="15" id="KW-0862">Zinc</keyword>
<feature type="binding site" evidence="15">
    <location>
        <position position="174"/>
    </location>
    <ligand>
        <name>a divalent metal cation</name>
        <dbReference type="ChEBI" id="CHEBI:60240"/>
    </ligand>
</feature>
<dbReference type="CDD" id="cd00429">
    <property type="entry name" value="RPE"/>
    <property type="match status" value="1"/>
</dbReference>
<feature type="binding site" evidence="15">
    <location>
        <position position="34"/>
    </location>
    <ligand>
        <name>a divalent metal cation</name>
        <dbReference type="ChEBI" id="CHEBI:60240"/>
    </ligand>
</feature>
<keyword evidence="12 15" id="KW-0170">Cobalt</keyword>
<comment type="cofactor">
    <cofactor evidence="5">
        <name>Fe(2+)</name>
        <dbReference type="ChEBI" id="CHEBI:29033"/>
    </cofactor>
</comment>
<dbReference type="OMA" id="CHLMIED"/>
<dbReference type="GO" id="GO:0005975">
    <property type="term" value="P:carbohydrate metabolic process"/>
    <property type="evidence" value="ECO:0007669"/>
    <property type="project" value="InterPro"/>
</dbReference>
<feature type="binding site" evidence="16">
    <location>
        <begin position="145"/>
        <end position="148"/>
    </location>
    <ligand>
        <name>substrate</name>
    </ligand>
</feature>
<evidence type="ECO:0000256" key="6">
    <source>
        <dbReference type="ARBA" id="ARBA00005016"/>
    </source>
</evidence>
<keyword evidence="18" id="KW-1185">Reference proteome</keyword>
<comment type="cofactor">
    <cofactor evidence="15">
        <name>a divalent metal cation</name>
        <dbReference type="ChEBI" id="CHEBI:60240"/>
    </cofactor>
    <text evidence="15">Binds 1 divalent metal cation per subunit.</text>
</comment>
<evidence type="ECO:0000256" key="9">
    <source>
        <dbReference type="ARBA" id="ARBA00013920"/>
    </source>
</evidence>
<dbReference type="HOGENOM" id="CLU_054856_0_1_1"/>
<dbReference type="PROSITE" id="PS01085">
    <property type="entry name" value="RIBUL_P_3_EPIMER_1"/>
    <property type="match status" value="1"/>
</dbReference>
<feature type="binding site" evidence="16">
    <location>
        <begin position="196"/>
        <end position="197"/>
    </location>
    <ligand>
        <name>substrate</name>
    </ligand>
</feature>
<evidence type="ECO:0000313" key="18">
    <source>
        <dbReference type="Proteomes" id="UP000030755"/>
    </source>
</evidence>
<dbReference type="InterPro" id="IPR011060">
    <property type="entry name" value="RibuloseP-bd_barrel"/>
</dbReference>
<keyword evidence="15" id="KW-0464">Manganese</keyword>
<evidence type="ECO:0000313" key="17">
    <source>
        <dbReference type="EMBL" id="EPZ34141.1"/>
    </source>
</evidence>
<dbReference type="NCBIfam" id="TIGR01163">
    <property type="entry name" value="rpe"/>
    <property type="match status" value="1"/>
</dbReference>
<evidence type="ECO:0000256" key="13">
    <source>
        <dbReference type="PIRNR" id="PIRNR001461"/>
    </source>
</evidence>
<dbReference type="InterPro" id="IPR000056">
    <property type="entry name" value="Ribul_P_3_epim-like"/>
</dbReference>
<proteinExistence type="inferred from homology"/>
<sequence>MPHAKIAPSLLSGDFGKLADECKMLLEFGANYLHMDVMDGHFVPNLTIGAPVISSLRKHIDGYIDCHLMVTHPLQWVDDFGKAGANNFTFHVESEDDPSQVITKIRNNYKNMNVSMAIKPDTPVEKILPYVDQLDMVLVMTVEPGFGGQAFLTSCLSKVAYLRERYPDLDIQVDGGLSMDTIDAAVKAGANVVVAGSAIFKANSLSQMIKALKSRIIQGGFPE</sequence>
<dbReference type="PROSITE" id="PS01086">
    <property type="entry name" value="RIBUL_P_3_EPIMER_2"/>
    <property type="match status" value="1"/>
</dbReference>
<dbReference type="NCBIfam" id="NF004076">
    <property type="entry name" value="PRK05581.1-4"/>
    <property type="match status" value="1"/>
</dbReference>
<dbReference type="Pfam" id="PF00834">
    <property type="entry name" value="Ribul_P_3_epim"/>
    <property type="match status" value="1"/>
</dbReference>
<dbReference type="GO" id="GO:0046872">
    <property type="term" value="F:metal ion binding"/>
    <property type="evidence" value="ECO:0007669"/>
    <property type="project" value="UniProtKB-KW"/>
</dbReference>
<keyword evidence="11 13" id="KW-0413">Isomerase</keyword>
<dbReference type="InterPro" id="IPR026019">
    <property type="entry name" value="Ribul_P_3_epim"/>
</dbReference>
<accession>A0A075AV26</accession>
<feature type="binding site" evidence="15">
    <location>
        <position position="67"/>
    </location>
    <ligand>
        <name>a divalent metal cation</name>
        <dbReference type="ChEBI" id="CHEBI:60240"/>
    </ligand>
</feature>
<reference evidence="17 18" key="1">
    <citation type="journal article" date="2013" name="Curr. Biol.">
        <title>Shared signatures of parasitism and phylogenomics unite Cryptomycota and microsporidia.</title>
        <authorList>
            <person name="James T.Y."/>
            <person name="Pelin A."/>
            <person name="Bonen L."/>
            <person name="Ahrendt S."/>
            <person name="Sain D."/>
            <person name="Corradi N."/>
            <person name="Stajich J.E."/>
        </authorList>
    </citation>
    <scope>NUCLEOTIDE SEQUENCE [LARGE SCALE GENOMIC DNA]</scope>
    <source>
        <strain evidence="17 18">CSF55</strain>
    </source>
</reference>
<feature type="binding site" evidence="16">
    <location>
        <position position="67"/>
    </location>
    <ligand>
        <name>substrate</name>
    </ligand>
</feature>
<evidence type="ECO:0000256" key="15">
    <source>
        <dbReference type="PIRSR" id="PIRSR001461-2"/>
    </source>
</evidence>
<dbReference type="GO" id="GO:0006098">
    <property type="term" value="P:pentose-phosphate shunt"/>
    <property type="evidence" value="ECO:0007669"/>
    <property type="project" value="UniProtKB-UniPathway"/>
</dbReference>
<dbReference type="SUPFAM" id="SSF51366">
    <property type="entry name" value="Ribulose-phoshate binding barrel"/>
    <property type="match status" value="1"/>
</dbReference>
<evidence type="ECO:0000256" key="16">
    <source>
        <dbReference type="PIRSR" id="PIRSR001461-3"/>
    </source>
</evidence>
<feature type="active site" description="Proton acceptor" evidence="14">
    <location>
        <position position="36"/>
    </location>
</feature>
<dbReference type="PIRSF" id="PIRSF001461">
    <property type="entry name" value="RPE"/>
    <property type="match status" value="1"/>
</dbReference>
<dbReference type="AlphaFoldDB" id="A0A075AV26"/>
<organism evidence="17 18">
    <name type="scientific">Rozella allomycis (strain CSF55)</name>
    <dbReference type="NCBI Taxonomy" id="988480"/>
    <lineage>
        <taxon>Eukaryota</taxon>
        <taxon>Fungi</taxon>
        <taxon>Fungi incertae sedis</taxon>
        <taxon>Cryptomycota</taxon>
        <taxon>Cryptomycota incertae sedis</taxon>
        <taxon>Rozella</taxon>
    </lineage>
</organism>
<dbReference type="FunFam" id="3.20.20.70:FF:000171">
    <property type="entry name" value="Ribulose-phosphate 3-epimerase"/>
    <property type="match status" value="1"/>
</dbReference>
<evidence type="ECO:0000256" key="4">
    <source>
        <dbReference type="ARBA" id="ARBA00001947"/>
    </source>
</evidence>